<feature type="compositionally biased region" description="Pro residues" evidence="1">
    <location>
        <begin position="382"/>
        <end position="405"/>
    </location>
</feature>
<reference evidence="3 4" key="1">
    <citation type="submission" date="2020-08" db="EMBL/GenBank/DDBJ databases">
        <title>Sequencing the genomes of 1000 actinobacteria strains.</title>
        <authorList>
            <person name="Klenk H.-P."/>
        </authorList>
    </citation>
    <scope>NUCLEOTIDE SEQUENCE [LARGE SCALE GENOMIC DNA]</scope>
    <source>
        <strain evidence="3 4">DSM 45823</strain>
    </source>
</reference>
<feature type="transmembrane region" description="Helical" evidence="2">
    <location>
        <begin position="130"/>
        <end position="157"/>
    </location>
</feature>
<dbReference type="AlphaFoldDB" id="A0A7W3N5G7"/>
<feature type="transmembrane region" description="Helical" evidence="2">
    <location>
        <begin position="274"/>
        <end position="302"/>
    </location>
</feature>
<feature type="region of interest" description="Disordered" evidence="1">
    <location>
        <begin position="1"/>
        <end position="59"/>
    </location>
</feature>
<comment type="caution">
    <text evidence="3">The sequence shown here is derived from an EMBL/GenBank/DDBJ whole genome shotgun (WGS) entry which is preliminary data.</text>
</comment>
<organism evidence="3 4">
    <name type="scientific">Thermomonospora cellulosilytica</name>
    <dbReference type="NCBI Taxonomy" id="1411118"/>
    <lineage>
        <taxon>Bacteria</taxon>
        <taxon>Bacillati</taxon>
        <taxon>Actinomycetota</taxon>
        <taxon>Actinomycetes</taxon>
        <taxon>Streptosporangiales</taxon>
        <taxon>Thermomonosporaceae</taxon>
        <taxon>Thermomonospora</taxon>
    </lineage>
</organism>
<keyword evidence="2" id="KW-0472">Membrane</keyword>
<protein>
    <submittedName>
        <fullName evidence="3">MFS family permease</fullName>
    </submittedName>
</protein>
<feature type="region of interest" description="Disordered" evidence="1">
    <location>
        <begin position="381"/>
        <end position="405"/>
    </location>
</feature>
<feature type="transmembrane region" description="Helical" evidence="2">
    <location>
        <begin position="322"/>
        <end position="341"/>
    </location>
</feature>
<dbReference type="RefSeq" id="WP_157995912.1">
    <property type="nucleotide sequence ID" value="NZ_JACJII010000001.1"/>
</dbReference>
<dbReference type="Proteomes" id="UP000539313">
    <property type="component" value="Unassembled WGS sequence"/>
</dbReference>
<feature type="transmembrane region" description="Helical" evidence="2">
    <location>
        <begin position="87"/>
        <end position="110"/>
    </location>
</feature>
<feature type="transmembrane region" description="Helical" evidence="2">
    <location>
        <begin position="178"/>
        <end position="201"/>
    </location>
</feature>
<dbReference type="EMBL" id="JACJII010000001">
    <property type="protein sequence ID" value="MBA9007887.1"/>
    <property type="molecule type" value="Genomic_DNA"/>
</dbReference>
<evidence type="ECO:0000313" key="3">
    <source>
        <dbReference type="EMBL" id="MBA9007887.1"/>
    </source>
</evidence>
<evidence type="ECO:0000256" key="1">
    <source>
        <dbReference type="SAM" id="MobiDB-lite"/>
    </source>
</evidence>
<feature type="transmembrane region" description="Helical" evidence="2">
    <location>
        <begin position="213"/>
        <end position="239"/>
    </location>
</feature>
<keyword evidence="2" id="KW-0812">Transmembrane</keyword>
<dbReference type="PANTHER" id="PTHR33133:SF1">
    <property type="entry name" value="EXPRESSED PROTEIN-RELATED"/>
    <property type="match status" value="1"/>
</dbReference>
<accession>A0A7W3N5G7</accession>
<sequence>MSGPQHWTAPDSAVSSRPPAGGSGEGAPEHPAPPGAVGNAAGGAVSAGSGGAEPVWPPEGEIPFRPLGVAELLDGSITCIRRNPRPVLGLSVLITAIVQLLNSLGGYLVLSDAAQEELTPEPLMRTLGAQATLGALGMLMSAYGTLVLAGLLGPVVARTLVDRPVTLRQVWRDVRPAFGRLLVTAAVVLAIALLAAALPLLPFVALLATGGPAAVGVLAALAGFPVAIALMIWLYVLLVPALPAVVMERLTVAGALRRAWWLSRGRWWRSWGTLLLALIITVFMGFLALRLPFLVAQLILFGEDTTGGALLGSLAVDTLGRIVSWSLIIPFDAGVIALLYADRRMRREGFDLELHTRAPDGLDPADLSAWRPVEFPAAPAAPGYPPPVAPAAPFPPQPPQPEVRP</sequence>
<evidence type="ECO:0000256" key="2">
    <source>
        <dbReference type="SAM" id="Phobius"/>
    </source>
</evidence>
<evidence type="ECO:0000313" key="4">
    <source>
        <dbReference type="Proteomes" id="UP000539313"/>
    </source>
</evidence>
<feature type="compositionally biased region" description="Low complexity" evidence="1">
    <location>
        <begin position="35"/>
        <end position="47"/>
    </location>
</feature>
<gene>
    <name evidence="3" type="ORF">HNR21_006769</name>
</gene>
<dbReference type="PANTHER" id="PTHR33133">
    <property type="entry name" value="OS08G0107100 PROTEIN-RELATED"/>
    <property type="match status" value="1"/>
</dbReference>
<keyword evidence="4" id="KW-1185">Reference proteome</keyword>
<keyword evidence="2" id="KW-1133">Transmembrane helix</keyword>
<proteinExistence type="predicted"/>
<name>A0A7W3N5G7_9ACTN</name>